<evidence type="ECO:0000256" key="1">
    <source>
        <dbReference type="SAM" id="Coils"/>
    </source>
</evidence>
<evidence type="ECO:0000259" key="2">
    <source>
        <dbReference type="PROSITE" id="PS50112"/>
    </source>
</evidence>
<dbReference type="Pfam" id="PF09339">
    <property type="entry name" value="HTH_IclR"/>
    <property type="match status" value="1"/>
</dbReference>
<protein>
    <submittedName>
        <fullName evidence="4">PAS domain S-box protein</fullName>
    </submittedName>
</protein>
<reference evidence="4 5" key="1">
    <citation type="submission" date="2019-08" db="EMBL/GenBank/DDBJ databases">
        <authorList>
            <person name="Chen S.-C."/>
            <person name="Lai M.-C."/>
            <person name="You Y.-T."/>
        </authorList>
    </citation>
    <scope>NUCLEOTIDE SEQUENCE [LARGE SCALE GENOMIC DNA]</scope>
    <source>
        <strain evidence="4 5">P2F9704a</strain>
    </source>
</reference>
<feature type="domain" description="PAC" evidence="3">
    <location>
        <begin position="263"/>
        <end position="315"/>
    </location>
</feature>
<proteinExistence type="predicted"/>
<evidence type="ECO:0000259" key="3">
    <source>
        <dbReference type="PROSITE" id="PS50113"/>
    </source>
</evidence>
<dbReference type="AlphaFoldDB" id="A0ABD4TG91"/>
<dbReference type="PROSITE" id="PS50113">
    <property type="entry name" value="PAC"/>
    <property type="match status" value="1"/>
</dbReference>
<keyword evidence="1" id="KW-0175">Coiled coil</keyword>
<organism evidence="4 5">
    <name type="scientific">Methanocalculus taiwanensis</name>
    <dbReference type="NCBI Taxonomy" id="106207"/>
    <lineage>
        <taxon>Archaea</taxon>
        <taxon>Methanobacteriati</taxon>
        <taxon>Methanobacteriota</taxon>
        <taxon>Stenosarchaea group</taxon>
        <taxon>Methanomicrobia</taxon>
        <taxon>Methanomicrobiales</taxon>
        <taxon>Methanocalculaceae</taxon>
        <taxon>Methanocalculus</taxon>
    </lineage>
</organism>
<feature type="domain" description="PAS" evidence="2">
    <location>
        <begin position="351"/>
        <end position="393"/>
    </location>
</feature>
<dbReference type="Pfam" id="PF08448">
    <property type="entry name" value="PAS_4"/>
    <property type="match status" value="1"/>
</dbReference>
<dbReference type="RefSeq" id="WP_255331923.1">
    <property type="nucleotide sequence ID" value="NZ_VOTZ01000004.1"/>
</dbReference>
<dbReference type="InterPro" id="IPR036388">
    <property type="entry name" value="WH-like_DNA-bd_sf"/>
</dbReference>
<dbReference type="Gene3D" id="1.10.10.10">
    <property type="entry name" value="Winged helix-like DNA-binding domain superfamily/Winged helix DNA-binding domain"/>
    <property type="match status" value="1"/>
</dbReference>
<dbReference type="PANTHER" id="PTHR44757:SF2">
    <property type="entry name" value="BIOFILM ARCHITECTURE MAINTENANCE PROTEIN MBAA"/>
    <property type="match status" value="1"/>
</dbReference>
<accession>A0ABD4TG91</accession>
<dbReference type="InterPro" id="IPR000014">
    <property type="entry name" value="PAS"/>
</dbReference>
<dbReference type="InterPro" id="IPR035965">
    <property type="entry name" value="PAS-like_dom_sf"/>
</dbReference>
<dbReference type="InterPro" id="IPR001610">
    <property type="entry name" value="PAC"/>
</dbReference>
<dbReference type="InterPro" id="IPR013656">
    <property type="entry name" value="PAS_4"/>
</dbReference>
<sequence length="476" mass="54568">MTGQSGEMIQIKELLKRNPRGMSITEISSALHLHRNTAAKYLDTLKLRGDVDRKEIGTARNYFLVQRIPVSSLLPYWPAPLIICDLRLNTVMVTEGILSLLECSLDVMYGVPIDEIPISLFKDPRIREICHNAVQGETRTHTFRATVRKKDLLLRIQGIPVVFDTGRDGAALAFFDETAHQSTSKELDLLKQQYAALQTGQREYIAHLDNKLRITYLNTPFAARTQRSGKQAEGIPFTSLFPAQILHEIEELLSEITISNQSASIELMMIRNDGTLGHEEWDLRAIFDEQGGITAYHATGRDITELARCREQLEQYHRNFEDLIEDRTRSLQEANRMLMATIREKEELERDLLFIQFAFDHASDSILLLNEEGQIIRANQTASTLLGYMVEELQELHVSVINPSITRSAWNKIWKDGYPGKRMRTRSIHRMKNGRILNVDVSRTFVRFLDQMYFCSIARPLEDKDDCIDETMPADS</sequence>
<name>A0ABD4TG91_9EURY</name>
<dbReference type="NCBIfam" id="TIGR00229">
    <property type="entry name" value="sensory_box"/>
    <property type="match status" value="2"/>
</dbReference>
<dbReference type="InterPro" id="IPR000700">
    <property type="entry name" value="PAS-assoc_C"/>
</dbReference>
<evidence type="ECO:0000313" key="5">
    <source>
        <dbReference type="Proteomes" id="UP001524383"/>
    </source>
</evidence>
<dbReference type="Gene3D" id="3.30.450.20">
    <property type="entry name" value="PAS domain"/>
    <property type="match status" value="2"/>
</dbReference>
<comment type="caution">
    <text evidence="4">The sequence shown here is derived from an EMBL/GenBank/DDBJ whole genome shotgun (WGS) entry which is preliminary data.</text>
</comment>
<evidence type="ECO:0000313" key="4">
    <source>
        <dbReference type="EMBL" id="MCQ1537988.1"/>
    </source>
</evidence>
<dbReference type="Proteomes" id="UP001524383">
    <property type="component" value="Unassembled WGS sequence"/>
</dbReference>
<dbReference type="SMART" id="SM00086">
    <property type="entry name" value="PAC"/>
    <property type="match status" value="1"/>
</dbReference>
<dbReference type="SMART" id="SM00091">
    <property type="entry name" value="PAS"/>
    <property type="match status" value="3"/>
</dbReference>
<dbReference type="PANTHER" id="PTHR44757">
    <property type="entry name" value="DIGUANYLATE CYCLASE DGCP"/>
    <property type="match status" value="1"/>
</dbReference>
<dbReference type="CDD" id="cd00130">
    <property type="entry name" value="PAS"/>
    <property type="match status" value="1"/>
</dbReference>
<dbReference type="EMBL" id="VOTZ01000004">
    <property type="protein sequence ID" value="MCQ1537988.1"/>
    <property type="molecule type" value="Genomic_DNA"/>
</dbReference>
<dbReference type="InterPro" id="IPR036390">
    <property type="entry name" value="WH_DNA-bd_sf"/>
</dbReference>
<feature type="coiled-coil region" evidence="1">
    <location>
        <begin position="306"/>
        <end position="351"/>
    </location>
</feature>
<keyword evidence="5" id="KW-1185">Reference proteome</keyword>
<dbReference type="SUPFAM" id="SSF55785">
    <property type="entry name" value="PYP-like sensor domain (PAS domain)"/>
    <property type="match status" value="2"/>
</dbReference>
<dbReference type="Pfam" id="PF13188">
    <property type="entry name" value="PAS_8"/>
    <property type="match status" value="1"/>
</dbReference>
<dbReference type="PROSITE" id="PS50112">
    <property type="entry name" value="PAS"/>
    <property type="match status" value="1"/>
</dbReference>
<dbReference type="InterPro" id="IPR005471">
    <property type="entry name" value="Tscrpt_reg_IclR_N"/>
</dbReference>
<dbReference type="InterPro" id="IPR052155">
    <property type="entry name" value="Biofilm_reg_signaling"/>
</dbReference>
<gene>
    <name evidence="4" type="ORF">FTO68_03155</name>
</gene>
<dbReference type="SUPFAM" id="SSF46785">
    <property type="entry name" value="Winged helix' DNA-binding domain"/>
    <property type="match status" value="1"/>
</dbReference>